<dbReference type="InterPro" id="IPR000700">
    <property type="entry name" value="PAS-assoc_C"/>
</dbReference>
<evidence type="ECO:0000259" key="15">
    <source>
        <dbReference type="PROSITE" id="PS50113"/>
    </source>
</evidence>
<feature type="domain" description="PAS" evidence="14">
    <location>
        <begin position="232"/>
        <end position="302"/>
    </location>
</feature>
<evidence type="ECO:0000259" key="11">
    <source>
        <dbReference type="PROSITE" id="PS50046"/>
    </source>
</evidence>
<dbReference type="SMART" id="SM00091">
    <property type="entry name" value="PAS"/>
    <property type="match status" value="3"/>
</dbReference>
<dbReference type="FunFam" id="3.30.565.10:FF:000006">
    <property type="entry name" value="Sensor histidine kinase WalK"/>
    <property type="match status" value="1"/>
</dbReference>
<keyword evidence="9" id="KW-0175">Coiled coil</keyword>
<dbReference type="InterPro" id="IPR000014">
    <property type="entry name" value="PAS"/>
</dbReference>
<dbReference type="EMBL" id="CP003630">
    <property type="protein sequence ID" value="AFZ16993.1"/>
    <property type="molecule type" value="Genomic_DNA"/>
</dbReference>
<evidence type="ECO:0000256" key="1">
    <source>
        <dbReference type="ARBA" id="ARBA00000085"/>
    </source>
</evidence>
<dbReference type="PROSITE" id="PS50046">
    <property type="entry name" value="PHYTOCHROME_2"/>
    <property type="match status" value="1"/>
</dbReference>
<dbReference type="InterPro" id="IPR003594">
    <property type="entry name" value="HATPase_dom"/>
</dbReference>
<organism evidence="16 17">
    <name type="scientific">Allocoleopsis franciscana PCC 7113</name>
    <dbReference type="NCBI Taxonomy" id="1173027"/>
    <lineage>
        <taxon>Bacteria</taxon>
        <taxon>Bacillati</taxon>
        <taxon>Cyanobacteriota</taxon>
        <taxon>Cyanophyceae</taxon>
        <taxon>Coleofasciculales</taxon>
        <taxon>Coleofasciculaceae</taxon>
        <taxon>Allocoleopsis</taxon>
        <taxon>Allocoleopsis franciscana</taxon>
    </lineage>
</organism>
<dbReference type="SUPFAM" id="SSF47384">
    <property type="entry name" value="Homodimeric domain of signal transducing histidine kinase"/>
    <property type="match status" value="1"/>
</dbReference>
<dbReference type="CDD" id="cd00130">
    <property type="entry name" value="PAS"/>
    <property type="match status" value="2"/>
</dbReference>
<sequence>MRHKANVNILLVDDQPHYLLELEAILESLGHNLVKADSGEQALRYLLNQEFALILLDVQMPEMDGLETAKRIRDTPNGHHTPVIFIADSSSAQTGESSGETQRKYARGKPSKPHPQSHPSDTEVLKAYALGAVDYLFKPLVPEILRSKVTAWISLFQETQVLRQRTAQLEAAMQQLQQESAQGKQAELALQELNQQLELRVQQRTAELQQANERLQAEVEERRQAAAALRTSEARYKAIVQNSYDIITFTDEQDNIYYQNSTRERILGYPVTESSCKRPAHEVHLDDISKVQAAMSAILAQPGMPVTVEYRMKRADGSWAWLESVATNWLSNPDIRAIVANSRDISEHKQAQEVLRQRTQRERLISASIQRIRETLDLDVILSTTVEEVRQFLQVDRVLVYRIWPDSTGSTIAESVVPGCLRILGHTFPPEVFPPEFHHWYCQGRVRAIVHPETDQVSPCLIDFLKEWGVKSKLVVPIVYQGELWGLLIAHHCSQPRQWQPLEMDLLQQLAIQLAIAIHQANLYQQLQLKLAERKEAENALRQARDQLEIRVIERTAELTRINASLQAEIRERIAAEQALRTSEERFRVALKNSPTTVFNQDIDLRYTWLYNSLFGFSFEQVVGQLDCELFGTEDGQRLTAIKRQVLTTGVGSREETSMTINGEIRHYDLTVEPLLGSNRDITGITCAAMDITEILAREQQLRAIFESSLDAIAIIDNQGTYVEVNPAACQLFNRPLAELLGQSIADLIAPDCDFKRVWRTVVVLGQGRGELRLLRPDGSVRDVEYAAKASFLPGRHLAVLRDITERKQTEEIRRALAAEQELRRVQLRFFSMVSHEFRTPLSTILGSAQLLKSYTPAWTEEKKLRNLSRIETAAKNMTQLLDDLLTINRAESGKLEFHPQPINLEKFCRSLIEDLQLNADPKHQICLTIQGSCPTASVDEKLIRSILNNLLSNALKYSPQGGEIHLVLICSKKEAIFQIKDAGIGIPLEDQSHLFELFHRGKNIANITGTGLGLSVVKQCLDLQGGEISIDSQVGVGTTVTVKIPLASARCSLTQLKMNQ</sequence>
<evidence type="ECO:0000256" key="4">
    <source>
        <dbReference type="ARBA" id="ARBA00022553"/>
    </source>
</evidence>
<gene>
    <name evidence="16" type="ORF">Mic7113_1100</name>
</gene>
<dbReference type="InterPro" id="IPR013656">
    <property type="entry name" value="PAS_4"/>
</dbReference>
<evidence type="ECO:0000256" key="5">
    <source>
        <dbReference type="ARBA" id="ARBA00022679"/>
    </source>
</evidence>
<dbReference type="SUPFAM" id="SSF52172">
    <property type="entry name" value="CheY-like"/>
    <property type="match status" value="2"/>
</dbReference>
<comment type="catalytic activity">
    <reaction evidence="1">
        <text>ATP + protein L-histidine = ADP + protein N-phospho-L-histidine.</text>
        <dbReference type="EC" id="2.7.13.3"/>
    </reaction>
</comment>
<dbReference type="InterPro" id="IPR001789">
    <property type="entry name" value="Sig_transdc_resp-reg_receiver"/>
</dbReference>
<dbReference type="PRINTS" id="PR00344">
    <property type="entry name" value="BCTRLSENSOR"/>
</dbReference>
<feature type="domain" description="PAS" evidence="14">
    <location>
        <begin position="698"/>
        <end position="752"/>
    </location>
</feature>
<dbReference type="PATRIC" id="fig|1173027.3.peg.1209"/>
<evidence type="ECO:0000256" key="2">
    <source>
        <dbReference type="ARBA" id="ARBA00006402"/>
    </source>
</evidence>
<dbReference type="SMART" id="SM00388">
    <property type="entry name" value="HisKA"/>
    <property type="match status" value="1"/>
</dbReference>
<name>K9W9R5_9CYAN</name>
<dbReference type="Pfam" id="PF08448">
    <property type="entry name" value="PAS_4"/>
    <property type="match status" value="1"/>
</dbReference>
<dbReference type="SMART" id="SM00086">
    <property type="entry name" value="PAC"/>
    <property type="match status" value="2"/>
</dbReference>
<dbReference type="RefSeq" id="WP_015181153.1">
    <property type="nucleotide sequence ID" value="NC_019738.1"/>
</dbReference>
<dbReference type="Gene3D" id="3.30.450.40">
    <property type="match status" value="1"/>
</dbReference>
<keyword evidence="7" id="KW-0902">Two-component regulatory system</keyword>
<dbReference type="InterPro" id="IPR036097">
    <property type="entry name" value="HisK_dim/P_sf"/>
</dbReference>
<reference evidence="16 17" key="1">
    <citation type="submission" date="2012-06" db="EMBL/GenBank/DDBJ databases">
        <title>Finished chromosome of genome of Microcoleus sp. PCC 7113.</title>
        <authorList>
            <consortium name="US DOE Joint Genome Institute"/>
            <person name="Gugger M."/>
            <person name="Coursin T."/>
            <person name="Rippka R."/>
            <person name="Tandeau De Marsac N."/>
            <person name="Huntemann M."/>
            <person name="Wei C.-L."/>
            <person name="Han J."/>
            <person name="Detter J.C."/>
            <person name="Han C."/>
            <person name="Tapia R."/>
            <person name="Chen A."/>
            <person name="Kyrpides N."/>
            <person name="Mavromatis K."/>
            <person name="Markowitz V."/>
            <person name="Szeto E."/>
            <person name="Ivanova N."/>
            <person name="Pagani I."/>
            <person name="Pati A."/>
            <person name="Goodwin L."/>
            <person name="Nordberg H.P."/>
            <person name="Cantor M.N."/>
            <person name="Hua S.X."/>
            <person name="Woyke T."/>
            <person name="Kerfeld C.A."/>
        </authorList>
    </citation>
    <scope>NUCLEOTIDE SEQUENCE [LARGE SCALE GENOMIC DNA]</scope>
    <source>
        <strain evidence="16 17">PCC 7113</strain>
    </source>
</reference>
<evidence type="ECO:0000259" key="12">
    <source>
        <dbReference type="PROSITE" id="PS50109"/>
    </source>
</evidence>
<dbReference type="InterPro" id="IPR016132">
    <property type="entry name" value="Phyto_chromo_attachment"/>
</dbReference>
<dbReference type="Gene3D" id="3.30.450.20">
    <property type="entry name" value="PAS domain"/>
    <property type="match status" value="3"/>
</dbReference>
<dbReference type="PROSITE" id="PS50113">
    <property type="entry name" value="PAC"/>
    <property type="match status" value="1"/>
</dbReference>
<evidence type="ECO:0000256" key="6">
    <source>
        <dbReference type="ARBA" id="ARBA00022777"/>
    </source>
</evidence>
<evidence type="ECO:0000256" key="9">
    <source>
        <dbReference type="SAM" id="Coils"/>
    </source>
</evidence>
<dbReference type="eggNOG" id="COG3437">
    <property type="taxonomic scope" value="Bacteria"/>
</dbReference>
<dbReference type="Pfam" id="PF02518">
    <property type="entry name" value="HATPase_c"/>
    <property type="match status" value="1"/>
</dbReference>
<accession>K9W9R5</accession>
<dbReference type="InterPro" id="IPR003661">
    <property type="entry name" value="HisK_dim/P_dom"/>
</dbReference>
<dbReference type="Gene3D" id="3.30.565.10">
    <property type="entry name" value="Histidine kinase-like ATPase, C-terminal domain"/>
    <property type="match status" value="1"/>
</dbReference>
<dbReference type="PANTHER" id="PTHR43047">
    <property type="entry name" value="TWO-COMPONENT HISTIDINE PROTEIN KINASE"/>
    <property type="match status" value="1"/>
</dbReference>
<dbReference type="GO" id="GO:0006355">
    <property type="term" value="P:regulation of DNA-templated transcription"/>
    <property type="evidence" value="ECO:0007669"/>
    <property type="project" value="InterPro"/>
</dbReference>
<evidence type="ECO:0000313" key="16">
    <source>
        <dbReference type="EMBL" id="AFZ16993.1"/>
    </source>
</evidence>
<dbReference type="SUPFAM" id="SSF55785">
    <property type="entry name" value="PYP-like sensor domain (PAS domain)"/>
    <property type="match status" value="3"/>
</dbReference>
<dbReference type="eggNOG" id="COG2205">
    <property type="taxonomic scope" value="Bacteria"/>
</dbReference>
<evidence type="ECO:0000256" key="7">
    <source>
        <dbReference type="ARBA" id="ARBA00023012"/>
    </source>
</evidence>
<dbReference type="PROSITE" id="PS50109">
    <property type="entry name" value="HIS_KIN"/>
    <property type="match status" value="1"/>
</dbReference>
<dbReference type="STRING" id="1173027.Mic7113_1100"/>
<dbReference type="InterPro" id="IPR003018">
    <property type="entry name" value="GAF"/>
</dbReference>
<evidence type="ECO:0000259" key="13">
    <source>
        <dbReference type="PROSITE" id="PS50110"/>
    </source>
</evidence>
<dbReference type="PROSITE" id="PS50112">
    <property type="entry name" value="PAS"/>
    <property type="match status" value="2"/>
</dbReference>
<keyword evidence="5" id="KW-0808">Transferase</keyword>
<proteinExistence type="inferred from homology"/>
<dbReference type="SUPFAM" id="SSF55781">
    <property type="entry name" value="GAF domain-like"/>
    <property type="match status" value="1"/>
</dbReference>
<dbReference type="InterPro" id="IPR013767">
    <property type="entry name" value="PAS_fold"/>
</dbReference>
<feature type="domain" description="PAC" evidence="15">
    <location>
        <begin position="306"/>
        <end position="357"/>
    </location>
</feature>
<dbReference type="InterPro" id="IPR011006">
    <property type="entry name" value="CheY-like_superfamily"/>
</dbReference>
<protein>
    <recommendedName>
        <fullName evidence="3">histidine kinase</fullName>
        <ecNumber evidence="3">2.7.13.3</ecNumber>
    </recommendedName>
</protein>
<dbReference type="Proteomes" id="UP000010471">
    <property type="component" value="Chromosome"/>
</dbReference>
<dbReference type="InterPro" id="IPR013655">
    <property type="entry name" value="PAS_fold_3"/>
</dbReference>
<dbReference type="CDD" id="cd00082">
    <property type="entry name" value="HisKA"/>
    <property type="match status" value="1"/>
</dbReference>
<evidence type="ECO:0000313" key="17">
    <source>
        <dbReference type="Proteomes" id="UP000010471"/>
    </source>
</evidence>
<dbReference type="Pfam" id="PF00989">
    <property type="entry name" value="PAS"/>
    <property type="match status" value="1"/>
</dbReference>
<dbReference type="PANTHER" id="PTHR43047:SF64">
    <property type="entry name" value="HISTIDINE KINASE CONTAINING CHEY-HOMOLOGOUS RECEIVER DOMAIN AND PAS DOMAIN-RELATED"/>
    <property type="match status" value="1"/>
</dbReference>
<dbReference type="PROSITE" id="PS50110">
    <property type="entry name" value="RESPONSE_REGULATORY"/>
    <property type="match status" value="1"/>
</dbReference>
<evidence type="ECO:0000256" key="10">
    <source>
        <dbReference type="SAM" id="MobiDB-lite"/>
    </source>
</evidence>
<dbReference type="NCBIfam" id="TIGR00229">
    <property type="entry name" value="sensory_box"/>
    <property type="match status" value="3"/>
</dbReference>
<feature type="domain" description="Response regulatory" evidence="13">
    <location>
        <begin position="8"/>
        <end position="153"/>
    </location>
</feature>
<comment type="similarity">
    <text evidence="2">In the N-terminal section; belongs to the phytochrome family.</text>
</comment>
<dbReference type="SMART" id="SM00448">
    <property type="entry name" value="REC"/>
    <property type="match status" value="1"/>
</dbReference>
<dbReference type="KEGG" id="mic:Mic7113_1100"/>
<dbReference type="InterPro" id="IPR001610">
    <property type="entry name" value="PAC"/>
</dbReference>
<dbReference type="SMART" id="SM00387">
    <property type="entry name" value="HATPase_c"/>
    <property type="match status" value="1"/>
</dbReference>
<dbReference type="eggNOG" id="COG2202">
    <property type="taxonomic scope" value="Bacteria"/>
</dbReference>
<dbReference type="AlphaFoldDB" id="K9W9R5"/>
<dbReference type="OrthoDB" id="453200at2"/>
<dbReference type="HOGENOM" id="CLU_274393_0_0_3"/>
<dbReference type="GO" id="GO:0005886">
    <property type="term" value="C:plasma membrane"/>
    <property type="evidence" value="ECO:0007669"/>
    <property type="project" value="TreeGrafter"/>
</dbReference>
<dbReference type="GO" id="GO:0009927">
    <property type="term" value="F:histidine phosphotransfer kinase activity"/>
    <property type="evidence" value="ECO:0007669"/>
    <property type="project" value="TreeGrafter"/>
</dbReference>
<keyword evidence="17" id="KW-1185">Reference proteome</keyword>
<dbReference type="InterPro" id="IPR035965">
    <property type="entry name" value="PAS-like_dom_sf"/>
</dbReference>
<dbReference type="InterPro" id="IPR036890">
    <property type="entry name" value="HATPase_C_sf"/>
</dbReference>
<dbReference type="InterPro" id="IPR029016">
    <property type="entry name" value="GAF-like_dom_sf"/>
</dbReference>
<dbReference type="eggNOG" id="COG2203">
    <property type="taxonomic scope" value="Bacteria"/>
</dbReference>
<dbReference type="EC" id="2.7.13.3" evidence="3"/>
<evidence type="ECO:0000256" key="8">
    <source>
        <dbReference type="PROSITE-ProRule" id="PRU00169"/>
    </source>
</evidence>
<dbReference type="SMART" id="SM00065">
    <property type="entry name" value="GAF"/>
    <property type="match status" value="1"/>
</dbReference>
<feature type="modified residue" description="4-aspartylphosphate" evidence="8">
    <location>
        <position position="57"/>
    </location>
</feature>
<feature type="compositionally biased region" description="Polar residues" evidence="10">
    <location>
        <begin position="88"/>
        <end position="100"/>
    </location>
</feature>
<evidence type="ECO:0000256" key="3">
    <source>
        <dbReference type="ARBA" id="ARBA00012438"/>
    </source>
</evidence>
<evidence type="ECO:0000259" key="14">
    <source>
        <dbReference type="PROSITE" id="PS50112"/>
    </source>
</evidence>
<dbReference type="Pfam" id="PF01590">
    <property type="entry name" value="GAF"/>
    <property type="match status" value="1"/>
</dbReference>
<feature type="domain" description="Phytochrome chromophore attachment site" evidence="11">
    <location>
        <begin position="377"/>
        <end position="513"/>
    </location>
</feature>
<dbReference type="GO" id="GO:0000155">
    <property type="term" value="F:phosphorelay sensor kinase activity"/>
    <property type="evidence" value="ECO:0007669"/>
    <property type="project" value="InterPro"/>
</dbReference>
<feature type="domain" description="Histidine kinase" evidence="12">
    <location>
        <begin position="833"/>
        <end position="1049"/>
    </location>
</feature>
<dbReference type="Pfam" id="PF08447">
    <property type="entry name" value="PAS_3"/>
    <property type="match status" value="1"/>
</dbReference>
<feature type="coiled-coil region" evidence="9">
    <location>
        <begin position="524"/>
        <end position="586"/>
    </location>
</feature>
<feature type="region of interest" description="Disordered" evidence="10">
    <location>
        <begin position="87"/>
        <end position="120"/>
    </location>
</feature>
<keyword evidence="4 8" id="KW-0597">Phosphoprotein</keyword>
<keyword evidence="6" id="KW-0418">Kinase</keyword>
<dbReference type="Pfam" id="PF00512">
    <property type="entry name" value="HisKA"/>
    <property type="match status" value="1"/>
</dbReference>
<dbReference type="Gene3D" id="1.10.287.130">
    <property type="match status" value="1"/>
</dbReference>
<dbReference type="Pfam" id="PF00072">
    <property type="entry name" value="Response_reg"/>
    <property type="match status" value="1"/>
</dbReference>
<dbReference type="CDD" id="cd00075">
    <property type="entry name" value="HATPase"/>
    <property type="match status" value="1"/>
</dbReference>
<dbReference type="Gene3D" id="3.40.50.2300">
    <property type="match status" value="1"/>
</dbReference>
<dbReference type="InterPro" id="IPR004358">
    <property type="entry name" value="Sig_transdc_His_kin-like_C"/>
</dbReference>
<dbReference type="SUPFAM" id="SSF55874">
    <property type="entry name" value="ATPase domain of HSP90 chaperone/DNA topoisomerase II/histidine kinase"/>
    <property type="match status" value="1"/>
</dbReference>
<dbReference type="InterPro" id="IPR005467">
    <property type="entry name" value="His_kinase_dom"/>
</dbReference>
<feature type="coiled-coil region" evidence="9">
    <location>
        <begin position="159"/>
        <end position="232"/>
    </location>
</feature>